<dbReference type="AlphaFoldDB" id="A0A4Y4CQ82"/>
<keyword evidence="8" id="KW-1185">Reference proteome</keyword>
<dbReference type="SUPFAM" id="SSF52788">
    <property type="entry name" value="Phosphotyrosine protein phosphatases I"/>
    <property type="match status" value="1"/>
</dbReference>
<dbReference type="CDD" id="cd16343">
    <property type="entry name" value="LMWPTP"/>
    <property type="match status" value="1"/>
</dbReference>
<protein>
    <recommendedName>
        <fullName evidence="2">protein-tyrosine-phosphatase</fullName>
        <ecNumber evidence="2">3.1.3.48</ecNumber>
    </recommendedName>
</protein>
<dbReference type="InterPro" id="IPR036196">
    <property type="entry name" value="Ptyr_pPase_sf"/>
</dbReference>
<dbReference type="InterPro" id="IPR050438">
    <property type="entry name" value="LMW_PTPase"/>
</dbReference>
<gene>
    <name evidence="7" type="primary">ptpA</name>
    <name evidence="7" type="ORF">ZRA01_11980</name>
</gene>
<sequence>MKILFVCTGNICRSPTAEGVARRWLAMEGLDGQVAVDSAGIQGHHVGEAPDPRSQTAALRRGYDISRLRARKVQPKDFADFDLLLAMDRDHFHYLRDRAPEGCRHKVRMFLSFAARATRDDVPDPYYGGGKGFDVVLDLCEDAVQGMIEEIRPEVERRKRSAV</sequence>
<feature type="active site" description="Nucleophile" evidence="5">
    <location>
        <position position="13"/>
    </location>
</feature>
<keyword evidence="3" id="KW-0378">Hydrolase</keyword>
<accession>A0A4Y4CQ82</accession>
<evidence type="ECO:0000256" key="5">
    <source>
        <dbReference type="PIRSR" id="PIRSR617867-1"/>
    </source>
</evidence>
<dbReference type="EMBL" id="BJNV01000013">
    <property type="protein sequence ID" value="GEC95125.1"/>
    <property type="molecule type" value="Genomic_DNA"/>
</dbReference>
<dbReference type="InterPro" id="IPR017867">
    <property type="entry name" value="Tyr_phospatase_low_mol_wt"/>
</dbReference>
<name>A0A4Y4CQ82_ZOORA</name>
<evidence type="ECO:0000256" key="2">
    <source>
        <dbReference type="ARBA" id="ARBA00013064"/>
    </source>
</evidence>
<dbReference type="GO" id="GO:0004725">
    <property type="term" value="F:protein tyrosine phosphatase activity"/>
    <property type="evidence" value="ECO:0007669"/>
    <property type="project" value="UniProtKB-EC"/>
</dbReference>
<dbReference type="Gene3D" id="3.40.50.2300">
    <property type="match status" value="1"/>
</dbReference>
<keyword evidence="4" id="KW-0904">Protein phosphatase</keyword>
<feature type="active site" description="Nucleophile" evidence="5">
    <location>
        <position position="7"/>
    </location>
</feature>
<proteinExistence type="inferred from homology"/>
<comment type="similarity">
    <text evidence="1">Belongs to the low molecular weight phosphotyrosine protein phosphatase family.</text>
</comment>
<evidence type="ECO:0000256" key="1">
    <source>
        <dbReference type="ARBA" id="ARBA00011063"/>
    </source>
</evidence>
<dbReference type="SMART" id="SM00226">
    <property type="entry name" value="LMWPc"/>
    <property type="match status" value="1"/>
</dbReference>
<dbReference type="Pfam" id="PF01451">
    <property type="entry name" value="LMWPc"/>
    <property type="match status" value="1"/>
</dbReference>
<evidence type="ECO:0000313" key="8">
    <source>
        <dbReference type="Proteomes" id="UP000318422"/>
    </source>
</evidence>
<dbReference type="Proteomes" id="UP000318422">
    <property type="component" value="Unassembled WGS sequence"/>
</dbReference>
<dbReference type="PANTHER" id="PTHR11717">
    <property type="entry name" value="LOW MOLECULAR WEIGHT PROTEIN TYROSINE PHOSPHATASE"/>
    <property type="match status" value="1"/>
</dbReference>
<dbReference type="FunFam" id="3.40.50.2300:FF:000113">
    <property type="entry name" value="Low molecular weight protein-tyrosine-phosphatase"/>
    <property type="match status" value="1"/>
</dbReference>
<comment type="caution">
    <text evidence="7">The sequence shown here is derived from an EMBL/GenBank/DDBJ whole genome shotgun (WGS) entry which is preliminary data.</text>
</comment>
<dbReference type="PRINTS" id="PR00719">
    <property type="entry name" value="LMWPTPASE"/>
</dbReference>
<reference evidence="7 8" key="1">
    <citation type="submission" date="2019-06" db="EMBL/GenBank/DDBJ databases">
        <title>Whole genome shotgun sequence of Zoogloea ramigera NBRC 15342.</title>
        <authorList>
            <person name="Hosoyama A."/>
            <person name="Uohara A."/>
            <person name="Ohji S."/>
            <person name="Ichikawa N."/>
        </authorList>
    </citation>
    <scope>NUCLEOTIDE SEQUENCE [LARGE SCALE GENOMIC DNA]</scope>
    <source>
        <strain evidence="7 8">NBRC 15342</strain>
    </source>
</reference>
<evidence type="ECO:0000256" key="3">
    <source>
        <dbReference type="ARBA" id="ARBA00022801"/>
    </source>
</evidence>
<organism evidence="7 8">
    <name type="scientific">Zoogloea ramigera</name>
    <dbReference type="NCBI Taxonomy" id="350"/>
    <lineage>
        <taxon>Bacteria</taxon>
        <taxon>Pseudomonadati</taxon>
        <taxon>Pseudomonadota</taxon>
        <taxon>Betaproteobacteria</taxon>
        <taxon>Rhodocyclales</taxon>
        <taxon>Zoogloeaceae</taxon>
        <taxon>Zoogloea</taxon>
    </lineage>
</organism>
<evidence type="ECO:0000313" key="7">
    <source>
        <dbReference type="EMBL" id="GEC95125.1"/>
    </source>
</evidence>
<evidence type="ECO:0000256" key="4">
    <source>
        <dbReference type="ARBA" id="ARBA00022912"/>
    </source>
</evidence>
<evidence type="ECO:0000259" key="6">
    <source>
        <dbReference type="SMART" id="SM00226"/>
    </source>
</evidence>
<dbReference type="InterPro" id="IPR023485">
    <property type="entry name" value="Ptyr_pPase"/>
</dbReference>
<dbReference type="EC" id="3.1.3.48" evidence="2"/>
<dbReference type="PANTHER" id="PTHR11717:SF7">
    <property type="entry name" value="LOW MOLECULAR WEIGHT PHOSPHOTYROSINE PROTEIN PHOSPHATASE"/>
    <property type="match status" value="1"/>
</dbReference>
<feature type="domain" description="Phosphotyrosine protein phosphatase I" evidence="6">
    <location>
        <begin position="1"/>
        <end position="150"/>
    </location>
</feature>
<feature type="active site" description="Proton donor" evidence="5">
    <location>
        <position position="124"/>
    </location>
</feature>